<feature type="domain" description="Iron-binding zinc finger CDGSH type" evidence="5">
    <location>
        <begin position="8"/>
        <end position="59"/>
    </location>
</feature>
<evidence type="ECO:0000256" key="2">
    <source>
        <dbReference type="ARBA" id="ARBA00022723"/>
    </source>
</evidence>
<evidence type="ECO:0000259" key="5">
    <source>
        <dbReference type="SMART" id="SM00704"/>
    </source>
</evidence>
<dbReference type="STRING" id="276.THFILI_09365"/>
<dbReference type="SMART" id="SM00704">
    <property type="entry name" value="ZnF_CDGSH"/>
    <property type="match status" value="1"/>
</dbReference>
<evidence type="ECO:0000256" key="4">
    <source>
        <dbReference type="ARBA" id="ARBA00023014"/>
    </source>
</evidence>
<gene>
    <name evidence="6" type="ORF">THFILI_09365</name>
</gene>
<keyword evidence="3" id="KW-0408">Iron</keyword>
<dbReference type="Pfam" id="PF09360">
    <property type="entry name" value="zf-CDGSH"/>
    <property type="match status" value="1"/>
</dbReference>
<dbReference type="InterPro" id="IPR018967">
    <property type="entry name" value="FeS-contain_CDGSH-typ"/>
</dbReference>
<dbReference type="Gene3D" id="3.40.5.90">
    <property type="entry name" value="CDGSH iron-sulfur domain, mitoNEET-type"/>
    <property type="match status" value="1"/>
</dbReference>
<dbReference type="PATRIC" id="fig|276.5.peg.1231"/>
<evidence type="ECO:0000313" key="7">
    <source>
        <dbReference type="Proteomes" id="UP000030364"/>
    </source>
</evidence>
<evidence type="ECO:0000256" key="1">
    <source>
        <dbReference type="ARBA" id="ARBA00022714"/>
    </source>
</evidence>
<evidence type="ECO:0000256" key="3">
    <source>
        <dbReference type="ARBA" id="ARBA00023004"/>
    </source>
</evidence>
<keyword evidence="7" id="KW-1185">Reference proteome</keyword>
<dbReference type="InterPro" id="IPR042216">
    <property type="entry name" value="MitoNEET_CISD"/>
</dbReference>
<proteinExistence type="predicted"/>
<keyword evidence="4" id="KW-0411">Iron-sulfur</keyword>
<keyword evidence="1" id="KW-0001">2Fe-2S</keyword>
<sequence length="68" mass="7751">MKLRFREDGPYVLDLEEGTRFLLNGEERRLARPKLALCRCGQSQDKPFCDGTHKRVGFTAPAGELEVQ</sequence>
<protein>
    <submittedName>
        <fullName evidence="6">Iron-binding protein</fullName>
    </submittedName>
</protein>
<dbReference type="OrthoDB" id="9795032at2"/>
<dbReference type="GO" id="GO:0046872">
    <property type="term" value="F:metal ion binding"/>
    <property type="evidence" value="ECO:0007669"/>
    <property type="project" value="UniProtKB-KW"/>
</dbReference>
<dbReference type="GO" id="GO:0005737">
    <property type="term" value="C:cytoplasm"/>
    <property type="evidence" value="ECO:0007669"/>
    <property type="project" value="UniProtKB-ARBA"/>
</dbReference>
<dbReference type="Proteomes" id="UP000030364">
    <property type="component" value="Unassembled WGS sequence"/>
</dbReference>
<evidence type="ECO:0000313" key="6">
    <source>
        <dbReference type="EMBL" id="KGQ21952.1"/>
    </source>
</evidence>
<name>A0A0A2WT52_THEFI</name>
<dbReference type="GO" id="GO:0051537">
    <property type="term" value="F:2 iron, 2 sulfur cluster binding"/>
    <property type="evidence" value="ECO:0007669"/>
    <property type="project" value="UniProtKB-KW"/>
</dbReference>
<dbReference type="AlphaFoldDB" id="A0A0A2WT52"/>
<reference evidence="6 7" key="1">
    <citation type="journal article" date="2015" name="Genome Announc.">
        <title>Draft Genome Sequence of the Thermophile Thermus filiformis ATCC 43280, Producer of Carotenoid-(Di)glucoside-Branched Fatty Acid (Di)esters and Source of Hyperthermostable Enzymes of Biotechnological Interest.</title>
        <authorList>
            <person name="Mandelli F."/>
            <person name="Oliveira Ramires B."/>
            <person name="Couger M.B."/>
            <person name="Paixao D.A."/>
            <person name="Camilo C.M."/>
            <person name="Polikarpov I."/>
            <person name="Prade R."/>
            <person name="Riano-Pachon D.M."/>
            <person name="Squina F.M."/>
        </authorList>
    </citation>
    <scope>NUCLEOTIDE SEQUENCE [LARGE SCALE GENOMIC DNA]</scope>
    <source>
        <strain evidence="6 7">ATCC 43280</strain>
    </source>
</reference>
<comment type="caution">
    <text evidence="6">The sequence shown here is derived from an EMBL/GenBank/DDBJ whole genome shotgun (WGS) entry which is preliminary data.</text>
</comment>
<accession>A0A0A2WT52</accession>
<dbReference type="RefSeq" id="WP_038064155.1">
    <property type="nucleotide sequence ID" value="NZ_JPSL02000040.1"/>
</dbReference>
<keyword evidence="2" id="KW-0479">Metal-binding</keyword>
<organism evidence="6 7">
    <name type="scientific">Thermus filiformis</name>
    <dbReference type="NCBI Taxonomy" id="276"/>
    <lineage>
        <taxon>Bacteria</taxon>
        <taxon>Thermotogati</taxon>
        <taxon>Deinococcota</taxon>
        <taxon>Deinococci</taxon>
        <taxon>Thermales</taxon>
        <taxon>Thermaceae</taxon>
        <taxon>Thermus</taxon>
    </lineage>
</organism>
<dbReference type="EMBL" id="JPSL02000040">
    <property type="protein sequence ID" value="KGQ21952.1"/>
    <property type="molecule type" value="Genomic_DNA"/>
</dbReference>